<organism evidence="1 2">
    <name type="scientific">Purpureocillium lilacinum</name>
    <name type="common">Paecilomyces lilacinus</name>
    <dbReference type="NCBI Taxonomy" id="33203"/>
    <lineage>
        <taxon>Eukaryota</taxon>
        <taxon>Fungi</taxon>
        <taxon>Dikarya</taxon>
        <taxon>Ascomycota</taxon>
        <taxon>Pezizomycotina</taxon>
        <taxon>Sordariomycetes</taxon>
        <taxon>Hypocreomycetidae</taxon>
        <taxon>Hypocreales</taxon>
        <taxon>Ophiocordycipitaceae</taxon>
        <taxon>Purpureocillium</taxon>
    </lineage>
</organism>
<accession>A0ACC4DME0</accession>
<sequence>MAGRPAAVSVPFGARRDAFTAAAPSRRPVFVVGVTRLAGPIAWDEILHLGQSARRLGRSGAWLVRGCDLASDVCRVRSVRPSSDGDGCWRPGCDGTPWTETLVGPRTLLLCQSAPGVRGGRFSRRLSWQHVDGDVETLADGSRRRLQDPQVEF</sequence>
<dbReference type="EMBL" id="JBGNUJ010000007">
    <property type="protein sequence ID" value="KAL3957556.1"/>
    <property type="molecule type" value="Genomic_DNA"/>
</dbReference>
<evidence type="ECO:0000313" key="2">
    <source>
        <dbReference type="Proteomes" id="UP001638806"/>
    </source>
</evidence>
<gene>
    <name evidence="1" type="ORF">ACCO45_008134</name>
</gene>
<reference evidence="1" key="1">
    <citation type="submission" date="2024-12" db="EMBL/GenBank/DDBJ databases">
        <title>Comparative genomics and development of molecular markers within Purpureocillium lilacinum and among Purpureocillium species.</title>
        <authorList>
            <person name="Yeh Z.-Y."/>
            <person name="Ni N.-T."/>
            <person name="Lo P.-H."/>
            <person name="Mushyakhwo K."/>
            <person name="Lin C.-F."/>
            <person name="Nai Y.-S."/>
        </authorList>
    </citation>
    <scope>NUCLEOTIDE SEQUENCE</scope>
    <source>
        <strain evidence="1">NCHU-NPUST-175</strain>
    </source>
</reference>
<dbReference type="Proteomes" id="UP001638806">
    <property type="component" value="Unassembled WGS sequence"/>
</dbReference>
<name>A0ACC4DME0_PURLI</name>
<comment type="caution">
    <text evidence="1">The sequence shown here is derived from an EMBL/GenBank/DDBJ whole genome shotgun (WGS) entry which is preliminary data.</text>
</comment>
<proteinExistence type="predicted"/>
<protein>
    <submittedName>
        <fullName evidence="1">Uncharacterized protein</fullName>
    </submittedName>
</protein>
<evidence type="ECO:0000313" key="1">
    <source>
        <dbReference type="EMBL" id="KAL3957556.1"/>
    </source>
</evidence>
<keyword evidence="2" id="KW-1185">Reference proteome</keyword>